<comment type="caution">
    <text evidence="1">The sequence shown here is derived from an EMBL/GenBank/DDBJ whole genome shotgun (WGS) entry which is preliminary data.</text>
</comment>
<evidence type="ECO:0000313" key="1">
    <source>
        <dbReference type="EMBL" id="KKM65597.1"/>
    </source>
</evidence>
<proteinExistence type="predicted"/>
<dbReference type="EMBL" id="LAZR01010699">
    <property type="protein sequence ID" value="KKM65597.1"/>
    <property type="molecule type" value="Genomic_DNA"/>
</dbReference>
<organism evidence="1">
    <name type="scientific">marine sediment metagenome</name>
    <dbReference type="NCBI Taxonomy" id="412755"/>
    <lineage>
        <taxon>unclassified sequences</taxon>
        <taxon>metagenomes</taxon>
        <taxon>ecological metagenomes</taxon>
    </lineage>
</organism>
<sequence length="112" mass="12731">MPRARQRERDVFGLKVPWWLHDVFRTRRLMLQCHGRIGTLKKQIAALADEPGGDRLNLPQVHAALELARALIAEGAPYRQCDCGPEEECNKCDQARWLTAAQYRPGSGPRLL</sequence>
<gene>
    <name evidence="1" type="ORF">LCGC14_1489670</name>
</gene>
<name>A0A0F9M8X9_9ZZZZ</name>
<protein>
    <submittedName>
        <fullName evidence="1">Uncharacterized protein</fullName>
    </submittedName>
</protein>
<reference evidence="1" key="1">
    <citation type="journal article" date="2015" name="Nature">
        <title>Complex archaea that bridge the gap between prokaryotes and eukaryotes.</title>
        <authorList>
            <person name="Spang A."/>
            <person name="Saw J.H."/>
            <person name="Jorgensen S.L."/>
            <person name="Zaremba-Niedzwiedzka K."/>
            <person name="Martijn J."/>
            <person name="Lind A.E."/>
            <person name="van Eijk R."/>
            <person name="Schleper C."/>
            <person name="Guy L."/>
            <person name="Ettema T.J."/>
        </authorList>
    </citation>
    <scope>NUCLEOTIDE SEQUENCE</scope>
</reference>
<accession>A0A0F9M8X9</accession>
<dbReference type="AlphaFoldDB" id="A0A0F9M8X9"/>